<sequence length="120" mass="13048">MRFSLVSLLPVVISLSTFVVAHSDHSLEAREIDPLSAREIENIYFDNLERRDLLSEFTTRELLDELIERAPAGLPHGGGNGGGGGTFTCPYCGTVYTTAAAATQCAGTHNVNLRNAKRRK</sequence>
<proteinExistence type="predicted"/>
<name>A0A9W8IRI1_9AGAR</name>
<feature type="signal peptide" evidence="1">
    <location>
        <begin position="1"/>
        <end position="21"/>
    </location>
</feature>
<keyword evidence="1" id="KW-0732">Signal</keyword>
<reference evidence="2" key="1">
    <citation type="submission" date="2022-06" db="EMBL/GenBank/DDBJ databases">
        <title>Genome Sequence of Candolleomyces eurysporus.</title>
        <authorList>
            <person name="Buettner E."/>
        </authorList>
    </citation>
    <scope>NUCLEOTIDE SEQUENCE</scope>
    <source>
        <strain evidence="2">VTCC 930004</strain>
    </source>
</reference>
<evidence type="ECO:0000313" key="3">
    <source>
        <dbReference type="Proteomes" id="UP001140091"/>
    </source>
</evidence>
<protein>
    <recommendedName>
        <fullName evidence="4">C2H2-type domain-containing protein</fullName>
    </recommendedName>
</protein>
<dbReference type="EMBL" id="JANBPK010001666">
    <property type="protein sequence ID" value="KAJ2921137.1"/>
    <property type="molecule type" value="Genomic_DNA"/>
</dbReference>
<gene>
    <name evidence="2" type="ORF">H1R20_g15957</name>
</gene>
<evidence type="ECO:0000256" key="1">
    <source>
        <dbReference type="SAM" id="SignalP"/>
    </source>
</evidence>
<dbReference type="OrthoDB" id="2835827at2759"/>
<feature type="chain" id="PRO_5040974846" description="C2H2-type domain-containing protein" evidence="1">
    <location>
        <begin position="22"/>
        <end position="120"/>
    </location>
</feature>
<dbReference type="AlphaFoldDB" id="A0A9W8IRI1"/>
<dbReference type="Proteomes" id="UP001140091">
    <property type="component" value="Unassembled WGS sequence"/>
</dbReference>
<evidence type="ECO:0008006" key="4">
    <source>
        <dbReference type="Google" id="ProtNLM"/>
    </source>
</evidence>
<comment type="caution">
    <text evidence="2">The sequence shown here is derived from an EMBL/GenBank/DDBJ whole genome shotgun (WGS) entry which is preliminary data.</text>
</comment>
<organism evidence="2 3">
    <name type="scientific">Candolleomyces eurysporus</name>
    <dbReference type="NCBI Taxonomy" id="2828524"/>
    <lineage>
        <taxon>Eukaryota</taxon>
        <taxon>Fungi</taxon>
        <taxon>Dikarya</taxon>
        <taxon>Basidiomycota</taxon>
        <taxon>Agaricomycotina</taxon>
        <taxon>Agaricomycetes</taxon>
        <taxon>Agaricomycetidae</taxon>
        <taxon>Agaricales</taxon>
        <taxon>Agaricineae</taxon>
        <taxon>Psathyrellaceae</taxon>
        <taxon>Candolleomyces</taxon>
    </lineage>
</organism>
<evidence type="ECO:0000313" key="2">
    <source>
        <dbReference type="EMBL" id="KAJ2921137.1"/>
    </source>
</evidence>
<keyword evidence="3" id="KW-1185">Reference proteome</keyword>
<feature type="non-terminal residue" evidence="2">
    <location>
        <position position="1"/>
    </location>
</feature>
<accession>A0A9W8IRI1</accession>